<feature type="chain" id="PRO_5026897114" evidence="2">
    <location>
        <begin position="21"/>
        <end position="148"/>
    </location>
</feature>
<keyword evidence="1" id="KW-0175">Coiled coil</keyword>
<feature type="signal peptide" evidence="2">
    <location>
        <begin position="1"/>
        <end position="20"/>
    </location>
</feature>
<sequence>MQRKFAFVLLLAIAGSTVAAAPKPAPKYSTRDEYRACLDEKDQIDQARADFDTQLAELETKQKQYEADRRAHGTAVNSQMKINFADEKSEALRLRSIQLNEASQKLNAVSKEFGAKIEGHNLRCAGMVVSVPDRDAVHKERAKQGKKS</sequence>
<comment type="caution">
    <text evidence="3">The sequence shown here is derived from an EMBL/GenBank/DDBJ whole genome shotgun (WGS) entry which is preliminary data.</text>
</comment>
<evidence type="ECO:0000256" key="1">
    <source>
        <dbReference type="SAM" id="Coils"/>
    </source>
</evidence>
<keyword evidence="4" id="KW-1185">Reference proteome</keyword>
<name>A0A6N9HNW2_9BURK</name>
<keyword evidence="2" id="KW-0732">Signal</keyword>
<evidence type="ECO:0000256" key="2">
    <source>
        <dbReference type="SAM" id="SignalP"/>
    </source>
</evidence>
<reference evidence="3 4" key="1">
    <citation type="submission" date="2019-12" db="EMBL/GenBank/DDBJ databases">
        <title>Novel species isolated from a subtropical stream in China.</title>
        <authorList>
            <person name="Lu H."/>
        </authorList>
    </citation>
    <scope>NUCLEOTIDE SEQUENCE [LARGE SCALE GENOMIC DNA]</scope>
    <source>
        <strain evidence="3 4">DS3</strain>
    </source>
</reference>
<proteinExistence type="predicted"/>
<dbReference type="Proteomes" id="UP000448575">
    <property type="component" value="Unassembled WGS sequence"/>
</dbReference>
<dbReference type="EMBL" id="WWCJ01000028">
    <property type="protein sequence ID" value="MYN05358.1"/>
    <property type="molecule type" value="Genomic_DNA"/>
</dbReference>
<protein>
    <submittedName>
        <fullName evidence="3">Uncharacterized protein</fullName>
    </submittedName>
</protein>
<feature type="coiled-coil region" evidence="1">
    <location>
        <begin position="41"/>
        <end position="68"/>
    </location>
</feature>
<evidence type="ECO:0000313" key="3">
    <source>
        <dbReference type="EMBL" id="MYN05358.1"/>
    </source>
</evidence>
<organism evidence="3 4">
    <name type="scientific">Pseudoduganella guangdongensis</name>
    <dbReference type="NCBI Taxonomy" id="2692179"/>
    <lineage>
        <taxon>Bacteria</taxon>
        <taxon>Pseudomonadati</taxon>
        <taxon>Pseudomonadota</taxon>
        <taxon>Betaproteobacteria</taxon>
        <taxon>Burkholderiales</taxon>
        <taxon>Oxalobacteraceae</taxon>
        <taxon>Telluria group</taxon>
        <taxon>Pseudoduganella</taxon>
    </lineage>
</organism>
<evidence type="ECO:0000313" key="4">
    <source>
        <dbReference type="Proteomes" id="UP000448575"/>
    </source>
</evidence>
<dbReference type="AlphaFoldDB" id="A0A6N9HNW2"/>
<accession>A0A6N9HNW2</accession>
<gene>
    <name evidence="3" type="ORF">GTP41_24985</name>
</gene>
<dbReference type="RefSeq" id="WP_161028306.1">
    <property type="nucleotide sequence ID" value="NZ_WWCJ01000028.1"/>
</dbReference>